<protein>
    <submittedName>
        <fullName evidence="1">Uncharacterized protein</fullName>
    </submittedName>
</protein>
<organism evidence="1 2">
    <name type="scientific">Ixodes persulcatus</name>
    <name type="common">Taiga tick</name>
    <dbReference type="NCBI Taxonomy" id="34615"/>
    <lineage>
        <taxon>Eukaryota</taxon>
        <taxon>Metazoa</taxon>
        <taxon>Ecdysozoa</taxon>
        <taxon>Arthropoda</taxon>
        <taxon>Chelicerata</taxon>
        <taxon>Arachnida</taxon>
        <taxon>Acari</taxon>
        <taxon>Parasitiformes</taxon>
        <taxon>Ixodida</taxon>
        <taxon>Ixodoidea</taxon>
        <taxon>Ixodidae</taxon>
        <taxon>Ixodinae</taxon>
        <taxon>Ixodes</taxon>
    </lineage>
</organism>
<dbReference type="EMBL" id="JABSTQ010011319">
    <property type="protein sequence ID" value="KAG0412830.1"/>
    <property type="molecule type" value="Genomic_DNA"/>
</dbReference>
<proteinExistence type="predicted"/>
<accession>A0AC60P069</accession>
<keyword evidence="2" id="KW-1185">Reference proteome</keyword>
<comment type="caution">
    <text evidence="1">The sequence shown here is derived from an EMBL/GenBank/DDBJ whole genome shotgun (WGS) entry which is preliminary data.</text>
</comment>
<sequence>MPDDVSLWTTKAGSSGWIQETLQAAADVVEKYARGCGLRCSLQKSELVVVQPRAPKKHTEEVNVVLEDKDTIPGSSVKILVLAYTTEQILHMLRRVANRQRGMKEADTLKLVQAFIILRVTYAMPYLLLSKGDTKQVDIIIRKAVKQAIGVPVSASTNKLLEMGIHNTVDELIEGHLSSQRKRLSQTQAGRQVLQKIGRSADELEERGQLADDWQEKVKTKPIPKNMNPACHGGRSETRARALTRQLGNGEDVVYKDASKDQGTIRAVAVVKTKEKMLTSLSLEVKDVEEAKEMAIALALTMPGRTRVVTDSQHAYRSFQSIWASRKVLRVLKNKRPPKEPLEVVWLPAHSTVEGTELAHQQACVLT</sequence>
<reference evidence="1 2" key="1">
    <citation type="journal article" date="2020" name="Cell">
        <title>Large-Scale Comparative Analyses of Tick Genomes Elucidate Their Genetic Diversity and Vector Capacities.</title>
        <authorList>
            <consortium name="Tick Genome and Microbiome Consortium (TIGMIC)"/>
            <person name="Jia N."/>
            <person name="Wang J."/>
            <person name="Shi W."/>
            <person name="Du L."/>
            <person name="Sun Y."/>
            <person name="Zhan W."/>
            <person name="Jiang J.F."/>
            <person name="Wang Q."/>
            <person name="Zhang B."/>
            <person name="Ji P."/>
            <person name="Bell-Sakyi L."/>
            <person name="Cui X.M."/>
            <person name="Yuan T.T."/>
            <person name="Jiang B.G."/>
            <person name="Yang W.F."/>
            <person name="Lam T.T."/>
            <person name="Chang Q.C."/>
            <person name="Ding S.J."/>
            <person name="Wang X.J."/>
            <person name="Zhu J.G."/>
            <person name="Ruan X.D."/>
            <person name="Zhao L."/>
            <person name="Wei J.T."/>
            <person name="Ye R.Z."/>
            <person name="Que T.C."/>
            <person name="Du C.H."/>
            <person name="Zhou Y.H."/>
            <person name="Cheng J.X."/>
            <person name="Dai P.F."/>
            <person name="Guo W.B."/>
            <person name="Han X.H."/>
            <person name="Huang E.J."/>
            <person name="Li L.F."/>
            <person name="Wei W."/>
            <person name="Gao Y.C."/>
            <person name="Liu J.Z."/>
            <person name="Shao H.Z."/>
            <person name="Wang X."/>
            <person name="Wang C.C."/>
            <person name="Yang T.C."/>
            <person name="Huo Q.B."/>
            <person name="Li W."/>
            <person name="Chen H.Y."/>
            <person name="Chen S.E."/>
            <person name="Zhou L.G."/>
            <person name="Ni X.B."/>
            <person name="Tian J.H."/>
            <person name="Sheng Y."/>
            <person name="Liu T."/>
            <person name="Pan Y.S."/>
            <person name="Xia L.Y."/>
            <person name="Li J."/>
            <person name="Zhao F."/>
            <person name="Cao W.C."/>
        </authorList>
    </citation>
    <scope>NUCLEOTIDE SEQUENCE [LARGE SCALE GENOMIC DNA]</scope>
    <source>
        <strain evidence="1">Iper-2018</strain>
    </source>
</reference>
<name>A0AC60P069_IXOPE</name>
<gene>
    <name evidence="1" type="ORF">HPB47_010021</name>
</gene>
<dbReference type="Proteomes" id="UP000805193">
    <property type="component" value="Unassembled WGS sequence"/>
</dbReference>
<evidence type="ECO:0000313" key="1">
    <source>
        <dbReference type="EMBL" id="KAG0412830.1"/>
    </source>
</evidence>
<evidence type="ECO:0000313" key="2">
    <source>
        <dbReference type="Proteomes" id="UP000805193"/>
    </source>
</evidence>